<feature type="transmembrane region" description="Helical" evidence="2">
    <location>
        <begin position="512"/>
        <end position="534"/>
    </location>
</feature>
<feature type="transmembrane region" description="Helical" evidence="2">
    <location>
        <begin position="357"/>
        <end position="378"/>
    </location>
</feature>
<feature type="transmembrane region" description="Helical" evidence="2">
    <location>
        <begin position="847"/>
        <end position="867"/>
    </location>
</feature>
<evidence type="ECO:0000313" key="3">
    <source>
        <dbReference type="EMBL" id="MBG6140359.1"/>
    </source>
</evidence>
<feature type="transmembrane region" description="Helical" evidence="2">
    <location>
        <begin position="299"/>
        <end position="319"/>
    </location>
</feature>
<dbReference type="AlphaFoldDB" id="A0A8J7KMD6"/>
<feature type="transmembrane region" description="Helical" evidence="2">
    <location>
        <begin position="1063"/>
        <end position="1082"/>
    </location>
</feature>
<feature type="compositionally biased region" description="Pro residues" evidence="1">
    <location>
        <begin position="89"/>
        <end position="109"/>
    </location>
</feature>
<sequence>MSTYPCPGCGAEADSSTGCPGCGRPADPLAAELTDLAGRIQSLTATVAELRGRLGSAMADRSAAVDRHTRLLHQLRVRQVAERGGTFPGNPPGGVPFPGPGAQPRPGGVPLPGPGGSPGLVTAPGPGAVAGTVGGAGVTPGPGPGLGAAAGPGTVKAASAQNVLLILGGVLLGIAAIVFVVVAWSTFGLTGRALLLAGVTGLFLVAPVLLARRQLTATAETLASVGLLLIPLDGYAARIAGFTPWPPAGYAAGVFALTTCAAVAYAAVTRLRAPAVAALLALGPIAPCLAGQWHAPFAGWSVAFALTAAGYLGVAWPVFREPRGLVRWSAAALGGLALAAAGLCALPPLLYGGTTDTLRAAAAGLAVAGVLAAAALAGRGIVRDVFAGLASAPVVVVAARLIWVELPDHRLIGLVTGAALLLLGASRLPRPGRTGALVATGVAAGAAGAATLASALYAGGVAIAGMWPAWRATPGSYQKMVSGLGGLDWQLPAALAVTTAAVLVVSRWRGTLLVGGALLALCAPAVLGAPYWTVPVAAGLAALGLGLRALREPLWLLGGVPLGLHAVAVCLGTPTATSVGLAGVVAVTVAVAVLGQHVPAFAAPDLGAPATPPDPARLVGSLACGVALSTLPGLAAVTVHAAGGTDRWAGLAGMAATTLVLALAAALRKGPYLHAAVTAVAVGGTAVAFATLFTNEPSSVYAASAAVLSVAASLLPPVRNPWLLARPAVPLLWAAVSTLPALAVTLVRPYAQLSDVWGGPLPLVGGVGGRDLLLLGAVAVASSLAGYGLVGRRALTSLGLPLGSLVLLVAPVALRLPWPVPAIVALGLGLGCGIFAAVRLERFAPMAAVLLAVAGLGSGAGLASLFATRAGTLSGLGAVLVAGAVAVAAGRSVAARLGGWLVGSVAFLALPPVGCVVAGVGAPWREYALLGAAVLLFGIAAGAARMAAATAAGPSARGPVEVAVVPEVFAWLGAFLAVVSLPTLRSAAIGCAVWGAAVGMAALRRDRGRWYALAAVISETLAWWLLLGAARVGTPEAYTLPPAVAALGLGAWTARQRPDLRSWVGYGPGLLAALLPSLAWSLPPDASAVRRVALGAAAVVVVVVGARARLRAPLVIGGGTLLVLAVHELALIWGWAPKWIPLALGGALLIGFGATYEKRRRDLRRLRETYASYR</sequence>
<feature type="transmembrane region" description="Helical" evidence="2">
    <location>
        <begin position="672"/>
        <end position="693"/>
    </location>
</feature>
<accession>A0A8J7KMD6</accession>
<feature type="transmembrane region" description="Helical" evidence="2">
    <location>
        <begin position="730"/>
        <end position="751"/>
    </location>
</feature>
<feature type="transmembrane region" description="Helical" evidence="2">
    <location>
        <begin position="487"/>
        <end position="505"/>
    </location>
</feature>
<feature type="transmembrane region" description="Helical" evidence="2">
    <location>
        <begin position="385"/>
        <end position="403"/>
    </location>
</feature>
<feature type="transmembrane region" description="Helical" evidence="2">
    <location>
        <begin position="437"/>
        <end position="467"/>
    </location>
</feature>
<feature type="transmembrane region" description="Helical" evidence="2">
    <location>
        <begin position="579"/>
        <end position="598"/>
    </location>
</feature>
<keyword evidence="2" id="KW-0812">Transmembrane</keyword>
<evidence type="ECO:0000256" key="2">
    <source>
        <dbReference type="SAM" id="Phobius"/>
    </source>
</evidence>
<feature type="transmembrane region" description="Helical" evidence="2">
    <location>
        <begin position="1010"/>
        <end position="1031"/>
    </location>
</feature>
<protein>
    <submittedName>
        <fullName evidence="3">Uncharacterized protein</fullName>
    </submittedName>
</protein>
<feature type="transmembrane region" description="Helical" evidence="2">
    <location>
        <begin position="820"/>
        <end position="840"/>
    </location>
</feature>
<feature type="transmembrane region" description="Helical" evidence="2">
    <location>
        <begin position="699"/>
        <end position="718"/>
    </location>
</feature>
<feature type="transmembrane region" description="Helical" evidence="2">
    <location>
        <begin position="927"/>
        <end position="948"/>
    </location>
</feature>
<feature type="transmembrane region" description="Helical" evidence="2">
    <location>
        <begin position="163"/>
        <end position="187"/>
    </location>
</feature>
<keyword evidence="2" id="KW-0472">Membrane</keyword>
<evidence type="ECO:0000256" key="1">
    <source>
        <dbReference type="SAM" id="MobiDB-lite"/>
    </source>
</evidence>
<feature type="transmembrane region" description="Helical" evidence="2">
    <location>
        <begin position="1139"/>
        <end position="1156"/>
    </location>
</feature>
<feature type="transmembrane region" description="Helical" evidence="2">
    <location>
        <begin position="648"/>
        <end position="667"/>
    </location>
</feature>
<feature type="transmembrane region" description="Helical" evidence="2">
    <location>
        <begin position="771"/>
        <end position="790"/>
    </location>
</feature>
<dbReference type="Proteomes" id="UP000622552">
    <property type="component" value="Unassembled WGS sequence"/>
</dbReference>
<dbReference type="EMBL" id="JADOUF010000001">
    <property type="protein sequence ID" value="MBG6140359.1"/>
    <property type="molecule type" value="Genomic_DNA"/>
</dbReference>
<feature type="transmembrane region" description="Helical" evidence="2">
    <location>
        <begin position="987"/>
        <end position="1003"/>
    </location>
</feature>
<feature type="transmembrane region" description="Helical" evidence="2">
    <location>
        <begin position="409"/>
        <end position="425"/>
    </location>
</feature>
<reference evidence="3" key="1">
    <citation type="submission" date="2020-11" db="EMBL/GenBank/DDBJ databases">
        <title>Sequencing the genomes of 1000 actinobacteria strains.</title>
        <authorList>
            <person name="Klenk H.-P."/>
        </authorList>
    </citation>
    <scope>NUCLEOTIDE SEQUENCE</scope>
    <source>
        <strain evidence="3">DSM 45356</strain>
    </source>
</reference>
<feature type="transmembrane region" description="Helical" evidence="2">
    <location>
        <begin position="897"/>
        <end position="921"/>
    </location>
</feature>
<name>A0A8J7KMD6_9ACTN</name>
<gene>
    <name evidence="3" type="ORF">IW245_006553</name>
</gene>
<feature type="transmembrane region" description="Helical" evidence="2">
    <location>
        <begin position="554"/>
        <end position="572"/>
    </location>
</feature>
<dbReference type="RefSeq" id="WP_197006909.1">
    <property type="nucleotide sequence ID" value="NZ_BONS01000006.1"/>
</dbReference>
<feature type="transmembrane region" description="Helical" evidence="2">
    <location>
        <begin position="331"/>
        <end position="351"/>
    </location>
</feature>
<feature type="transmembrane region" description="Helical" evidence="2">
    <location>
        <begin position="797"/>
        <end position="814"/>
    </location>
</feature>
<comment type="caution">
    <text evidence="3">The sequence shown here is derived from an EMBL/GenBank/DDBJ whole genome shotgun (WGS) entry which is preliminary data.</text>
</comment>
<evidence type="ECO:0000313" key="4">
    <source>
        <dbReference type="Proteomes" id="UP000622552"/>
    </source>
</evidence>
<feature type="transmembrane region" description="Helical" evidence="2">
    <location>
        <begin position="1113"/>
        <end position="1133"/>
    </location>
</feature>
<feature type="region of interest" description="Disordered" evidence="1">
    <location>
        <begin position="83"/>
        <end position="109"/>
    </location>
</feature>
<feature type="transmembrane region" description="Helical" evidence="2">
    <location>
        <begin position="1088"/>
        <end position="1106"/>
    </location>
</feature>
<feature type="transmembrane region" description="Helical" evidence="2">
    <location>
        <begin position="1037"/>
        <end position="1054"/>
    </location>
</feature>
<organism evidence="3 4">
    <name type="scientific">Longispora fulva</name>
    <dbReference type="NCBI Taxonomy" id="619741"/>
    <lineage>
        <taxon>Bacteria</taxon>
        <taxon>Bacillati</taxon>
        <taxon>Actinomycetota</taxon>
        <taxon>Actinomycetes</taxon>
        <taxon>Micromonosporales</taxon>
        <taxon>Micromonosporaceae</taxon>
        <taxon>Longispora</taxon>
    </lineage>
</organism>
<feature type="transmembrane region" description="Helical" evidence="2">
    <location>
        <begin position="193"/>
        <end position="210"/>
    </location>
</feature>
<proteinExistence type="predicted"/>
<keyword evidence="4" id="KW-1185">Reference proteome</keyword>
<feature type="transmembrane region" description="Helical" evidence="2">
    <location>
        <begin position="960"/>
        <end position="981"/>
    </location>
</feature>
<feature type="transmembrane region" description="Helical" evidence="2">
    <location>
        <begin position="248"/>
        <end position="268"/>
    </location>
</feature>
<feature type="transmembrane region" description="Helical" evidence="2">
    <location>
        <begin position="275"/>
        <end position="293"/>
    </location>
</feature>
<feature type="transmembrane region" description="Helical" evidence="2">
    <location>
        <begin position="222"/>
        <end position="242"/>
    </location>
</feature>
<keyword evidence="2" id="KW-1133">Transmembrane helix</keyword>
<dbReference type="InterPro" id="IPR058062">
    <property type="entry name" value="SCO7613_C"/>
</dbReference>
<dbReference type="NCBIfam" id="NF047321">
    <property type="entry name" value="SCO7613_CTERM"/>
    <property type="match status" value="1"/>
</dbReference>
<feature type="transmembrane region" description="Helical" evidence="2">
    <location>
        <begin position="873"/>
        <end position="890"/>
    </location>
</feature>